<dbReference type="InterPro" id="IPR036291">
    <property type="entry name" value="NAD(P)-bd_dom_sf"/>
</dbReference>
<evidence type="ECO:0000313" key="6">
    <source>
        <dbReference type="EMBL" id="KIV77439.1"/>
    </source>
</evidence>
<dbReference type="SMART" id="SM00822">
    <property type="entry name" value="PKS_KR"/>
    <property type="match status" value="1"/>
</dbReference>
<evidence type="ECO:0000313" key="7">
    <source>
        <dbReference type="Proteomes" id="UP000053599"/>
    </source>
</evidence>
<dbReference type="Proteomes" id="UP000053599">
    <property type="component" value="Unassembled WGS sequence"/>
</dbReference>
<dbReference type="InterPro" id="IPR057326">
    <property type="entry name" value="KR_dom"/>
</dbReference>
<dbReference type="EMBL" id="KN846954">
    <property type="protein sequence ID" value="KIV77439.1"/>
    <property type="molecule type" value="Genomic_DNA"/>
</dbReference>
<dbReference type="GO" id="GO:0016491">
    <property type="term" value="F:oxidoreductase activity"/>
    <property type="evidence" value="ECO:0007669"/>
    <property type="project" value="UniProtKB-KW"/>
</dbReference>
<dbReference type="SUPFAM" id="SSF51735">
    <property type="entry name" value="NAD(P)-binding Rossmann-fold domains"/>
    <property type="match status" value="1"/>
</dbReference>
<dbReference type="CDD" id="cd05233">
    <property type="entry name" value="SDR_c"/>
    <property type="match status" value="1"/>
</dbReference>
<comment type="similarity">
    <text evidence="1">Belongs to the short-chain dehydrogenases/reductases (SDR) family.</text>
</comment>
<evidence type="ECO:0000256" key="2">
    <source>
        <dbReference type="ARBA" id="ARBA00022857"/>
    </source>
</evidence>
<evidence type="ECO:0000256" key="1">
    <source>
        <dbReference type="ARBA" id="ARBA00006484"/>
    </source>
</evidence>
<dbReference type="InterPro" id="IPR020904">
    <property type="entry name" value="Sc_DH/Rdtase_CS"/>
</dbReference>
<dbReference type="InterPro" id="IPR002347">
    <property type="entry name" value="SDR_fam"/>
</dbReference>
<keyword evidence="4" id="KW-0520">NAD</keyword>
<keyword evidence="2" id="KW-0521">NADP</keyword>
<dbReference type="OrthoDB" id="41403at2759"/>
<reference evidence="6 7" key="1">
    <citation type="submission" date="2015-01" db="EMBL/GenBank/DDBJ databases">
        <title>The Genome Sequence of Exophiala sideris CBS121828.</title>
        <authorList>
            <consortium name="The Broad Institute Genomics Platform"/>
            <person name="Cuomo C."/>
            <person name="de Hoog S."/>
            <person name="Gorbushina A."/>
            <person name="Stielow B."/>
            <person name="Teixiera M."/>
            <person name="Abouelleil A."/>
            <person name="Chapman S.B."/>
            <person name="Priest M."/>
            <person name="Young S.K."/>
            <person name="Wortman J."/>
            <person name="Nusbaum C."/>
            <person name="Birren B."/>
        </authorList>
    </citation>
    <scope>NUCLEOTIDE SEQUENCE [LARGE SCALE GENOMIC DNA]</scope>
    <source>
        <strain evidence="6 7">CBS 121828</strain>
    </source>
</reference>
<dbReference type="HOGENOM" id="CLU_010194_1_0_1"/>
<dbReference type="FunFam" id="3.40.50.720:FF:000084">
    <property type="entry name" value="Short-chain dehydrogenase reductase"/>
    <property type="match status" value="1"/>
</dbReference>
<feature type="domain" description="Ketoreductase" evidence="5">
    <location>
        <begin position="7"/>
        <end position="181"/>
    </location>
</feature>
<proteinExistence type="inferred from homology"/>
<dbReference type="STRING" id="1016849.A0A0D1Y9I3"/>
<accession>A0A0D1Y9I3</accession>
<dbReference type="PRINTS" id="PR00081">
    <property type="entry name" value="GDHRDH"/>
</dbReference>
<dbReference type="PANTHER" id="PTHR24321:SF8">
    <property type="entry name" value="ESTRADIOL 17-BETA-DEHYDROGENASE 8-RELATED"/>
    <property type="match status" value="1"/>
</dbReference>
<dbReference type="PRINTS" id="PR00080">
    <property type="entry name" value="SDRFAMILY"/>
</dbReference>
<sequence length="243" mass="25367">MASFEGKVIAITGGASGIGLATAKLLASRGATLSLCDTNQAGLDDAIKSLSGDKHTTTVVDVRNSKQINSWIEKTVSDHGKLDGAANMAGIVLKLAQIKEETDETWAKIMDVNSSGVFYCLRAQLSHMKEGGSIVSATSVAGQAGFAGLAAYCASKHAVIGLTRTAAREHPEIRVNAIAPGTIATPMVKGMEGRSGKRQPTERQCIDRQADPSEVAKVIAFLLSDDASFVTGAVYNVDGGWIC</sequence>
<gene>
    <name evidence="6" type="ORF">PV11_09233</name>
</gene>
<keyword evidence="3" id="KW-0560">Oxidoreductase</keyword>
<protein>
    <recommendedName>
        <fullName evidence="5">Ketoreductase domain-containing protein</fullName>
    </recommendedName>
</protein>
<evidence type="ECO:0000256" key="3">
    <source>
        <dbReference type="ARBA" id="ARBA00023002"/>
    </source>
</evidence>
<name>A0A0D1Y9I3_9EURO</name>
<dbReference type="PROSITE" id="PS00061">
    <property type="entry name" value="ADH_SHORT"/>
    <property type="match status" value="1"/>
</dbReference>
<evidence type="ECO:0000256" key="4">
    <source>
        <dbReference type="ARBA" id="ARBA00023027"/>
    </source>
</evidence>
<organism evidence="6 7">
    <name type="scientific">Exophiala sideris</name>
    <dbReference type="NCBI Taxonomy" id="1016849"/>
    <lineage>
        <taxon>Eukaryota</taxon>
        <taxon>Fungi</taxon>
        <taxon>Dikarya</taxon>
        <taxon>Ascomycota</taxon>
        <taxon>Pezizomycotina</taxon>
        <taxon>Eurotiomycetes</taxon>
        <taxon>Chaetothyriomycetidae</taxon>
        <taxon>Chaetothyriales</taxon>
        <taxon>Herpotrichiellaceae</taxon>
        <taxon>Exophiala</taxon>
    </lineage>
</organism>
<evidence type="ECO:0000259" key="5">
    <source>
        <dbReference type="SMART" id="SM00822"/>
    </source>
</evidence>
<dbReference type="AlphaFoldDB" id="A0A0D1Y9I3"/>
<dbReference type="Gene3D" id="3.40.50.720">
    <property type="entry name" value="NAD(P)-binding Rossmann-like Domain"/>
    <property type="match status" value="1"/>
</dbReference>
<dbReference type="PANTHER" id="PTHR24321">
    <property type="entry name" value="DEHYDROGENASES, SHORT CHAIN"/>
    <property type="match status" value="1"/>
</dbReference>
<dbReference type="Pfam" id="PF13561">
    <property type="entry name" value="adh_short_C2"/>
    <property type="match status" value="1"/>
</dbReference>